<dbReference type="GO" id="GO:0005886">
    <property type="term" value="C:plasma membrane"/>
    <property type="evidence" value="ECO:0007669"/>
    <property type="project" value="TreeGrafter"/>
</dbReference>
<feature type="transmembrane region" description="Helical" evidence="1">
    <location>
        <begin position="250"/>
        <end position="271"/>
    </location>
</feature>
<dbReference type="InterPro" id="IPR006750">
    <property type="entry name" value="YdcZ"/>
</dbReference>
<evidence type="ECO:0000313" key="2">
    <source>
        <dbReference type="EMBL" id="CAB4957476.1"/>
    </source>
</evidence>
<keyword evidence="1" id="KW-1133">Transmembrane helix</keyword>
<feature type="transmembrane region" description="Helical" evidence="1">
    <location>
        <begin position="72"/>
        <end position="89"/>
    </location>
</feature>
<dbReference type="AlphaFoldDB" id="A0A6J7KNK3"/>
<dbReference type="EMBL" id="CAFBNS010000037">
    <property type="protein sequence ID" value="CAB4957476.1"/>
    <property type="molecule type" value="Genomic_DNA"/>
</dbReference>
<accession>A0A6J7KNK3</accession>
<sequence>MAVLTGVMIAEQARANSELSIRIGNSVEAAFVSFTSGLIIIAVITLFNPTIKLGLKNLRTAVKSGQMGSWRLLAGALGGAAIAISTHVVPLIGVALYSVATISGQTAVSLLVDRIGLAGGERKLISLRRVIAALITVLAVLVSVLDKISIDKFQLFAVVLGLCAGVIIGIQRSLNGSINVHSKASYATSLLNFIMGSTFLALLTLALLILHGDAINPLPSGPWWIYTGGVVGVIYIAMSSIVVQHLGVLTFVLFSVGGQLLGSLIFDIIAPTEGAHVTAYLISGIVMTYIGVVVGGESRLFKRNSLPR</sequence>
<dbReference type="PANTHER" id="PTHR34821:SF2">
    <property type="entry name" value="INNER MEMBRANE PROTEIN YDCZ"/>
    <property type="match status" value="1"/>
</dbReference>
<feature type="transmembrane region" description="Helical" evidence="1">
    <location>
        <begin position="277"/>
        <end position="296"/>
    </location>
</feature>
<organism evidence="2">
    <name type="scientific">freshwater metagenome</name>
    <dbReference type="NCBI Taxonomy" id="449393"/>
    <lineage>
        <taxon>unclassified sequences</taxon>
        <taxon>metagenomes</taxon>
        <taxon>ecological metagenomes</taxon>
    </lineage>
</organism>
<feature type="transmembrane region" description="Helical" evidence="1">
    <location>
        <begin position="95"/>
        <end position="112"/>
    </location>
</feature>
<proteinExistence type="predicted"/>
<dbReference type="Pfam" id="PF04657">
    <property type="entry name" value="DMT_YdcZ"/>
    <property type="match status" value="2"/>
</dbReference>
<feature type="transmembrane region" description="Helical" evidence="1">
    <location>
        <begin position="153"/>
        <end position="170"/>
    </location>
</feature>
<feature type="transmembrane region" description="Helical" evidence="1">
    <location>
        <begin position="124"/>
        <end position="141"/>
    </location>
</feature>
<protein>
    <submittedName>
        <fullName evidence="2">Unannotated protein</fullName>
    </submittedName>
</protein>
<dbReference type="PANTHER" id="PTHR34821">
    <property type="entry name" value="INNER MEMBRANE PROTEIN YDCZ"/>
    <property type="match status" value="1"/>
</dbReference>
<feature type="transmembrane region" description="Helical" evidence="1">
    <location>
        <begin position="190"/>
        <end position="211"/>
    </location>
</feature>
<feature type="transmembrane region" description="Helical" evidence="1">
    <location>
        <begin position="31"/>
        <end position="51"/>
    </location>
</feature>
<keyword evidence="1" id="KW-0472">Membrane</keyword>
<keyword evidence="1" id="KW-0812">Transmembrane</keyword>
<gene>
    <name evidence="2" type="ORF">UFOPK3874_00323</name>
</gene>
<name>A0A6J7KNK3_9ZZZZ</name>
<feature type="transmembrane region" description="Helical" evidence="1">
    <location>
        <begin position="223"/>
        <end position="243"/>
    </location>
</feature>
<evidence type="ECO:0000256" key="1">
    <source>
        <dbReference type="SAM" id="Phobius"/>
    </source>
</evidence>
<reference evidence="2" key="1">
    <citation type="submission" date="2020-05" db="EMBL/GenBank/DDBJ databases">
        <authorList>
            <person name="Chiriac C."/>
            <person name="Salcher M."/>
            <person name="Ghai R."/>
            <person name="Kavagutti S V."/>
        </authorList>
    </citation>
    <scope>NUCLEOTIDE SEQUENCE</scope>
</reference>